<sequence>MTTLLPASPDDRREDAAPQLLHADCVADSAGGLTFDVEDPGTPGTAHLLLRRRTGEETAETAEEVRLPLAPSAGGHLRAALPSGVSLAEGRWDAFAQVAGEEPLRLTPRLLDLRSLVDRVPGGALGHVAVRIPYATKHGNLTVRSWWRAPHAEAGEILPTEDRLTVHGRLIGARLTPGGHAELRGRHRDKPVVRAQLTGTAGAFTLCVDYAQLTEAAGPGVWDLWLLPEGEPGPRARLARLLDDIADRKAVFTYPPTTVPTAGGELTARPYYTVDNNLSLAVDRV</sequence>
<evidence type="ECO:0000313" key="1">
    <source>
        <dbReference type="EMBL" id="AJE86502.1"/>
    </source>
</evidence>
<name>A0A0B5F7Q3_STRA4</name>
<gene>
    <name evidence="1" type="ORF">SLNWT_6126</name>
</gene>
<reference evidence="1 2" key="1">
    <citation type="submission" date="2015-01" db="EMBL/GenBank/DDBJ databases">
        <title>Enhanced salinomycin production by adjusting the supply of polyketide extender units in Streptomyce albus DSM 41398.</title>
        <authorList>
            <person name="Lu C."/>
        </authorList>
    </citation>
    <scope>NUCLEOTIDE SEQUENCE [LARGE SCALE GENOMIC DNA]</scope>
    <source>
        <strain evidence="2">ATCC 21838 / DSM 41398 / FERM P-419 / JCM 4703 / NBRC 107858</strain>
    </source>
</reference>
<keyword evidence="2" id="KW-1185">Reference proteome</keyword>
<dbReference type="Proteomes" id="UP000031523">
    <property type="component" value="Chromosome"/>
</dbReference>
<accession>A0A0B5F7Q3</accession>
<evidence type="ECO:0000313" key="2">
    <source>
        <dbReference type="Proteomes" id="UP000031523"/>
    </source>
</evidence>
<protein>
    <recommendedName>
        <fullName evidence="3">Transferase</fullName>
    </recommendedName>
</protein>
<proteinExistence type="predicted"/>
<dbReference type="AlphaFoldDB" id="A0A0B5F7Q3"/>
<evidence type="ECO:0008006" key="3">
    <source>
        <dbReference type="Google" id="ProtNLM"/>
    </source>
</evidence>
<dbReference type="KEGG" id="sals:SLNWT_6126"/>
<organism evidence="1 2">
    <name type="scientific">Streptomyces albus (strain ATCC 21838 / DSM 41398 / FERM P-419 / JCM 4703 / NBRC 107858)</name>
    <dbReference type="NCBI Taxonomy" id="1081613"/>
    <lineage>
        <taxon>Bacteria</taxon>
        <taxon>Bacillati</taxon>
        <taxon>Actinomycetota</taxon>
        <taxon>Actinomycetes</taxon>
        <taxon>Kitasatosporales</taxon>
        <taxon>Streptomycetaceae</taxon>
        <taxon>Streptomyces</taxon>
    </lineage>
</organism>
<dbReference type="EMBL" id="CP010519">
    <property type="protein sequence ID" value="AJE86502.1"/>
    <property type="molecule type" value="Genomic_DNA"/>
</dbReference>